<dbReference type="AlphaFoldDB" id="A0A1H3KCJ8"/>
<proteinExistence type="predicted"/>
<evidence type="ECO:0000313" key="2">
    <source>
        <dbReference type="Proteomes" id="UP000198921"/>
    </source>
</evidence>
<keyword evidence="2" id="KW-1185">Reference proteome</keyword>
<evidence type="ECO:0000313" key="1">
    <source>
        <dbReference type="EMBL" id="SDY49910.1"/>
    </source>
</evidence>
<reference evidence="2" key="1">
    <citation type="submission" date="2016-10" db="EMBL/GenBank/DDBJ databases">
        <authorList>
            <person name="Varghese N."/>
            <person name="Submissions S."/>
        </authorList>
    </citation>
    <scope>NUCLEOTIDE SEQUENCE [LARGE SCALE GENOMIC DNA]</scope>
    <source>
        <strain evidence="2">DSM 45422</strain>
    </source>
</reference>
<accession>A0A1H3KCJ8</accession>
<gene>
    <name evidence="1" type="ORF">SAMN05660209_03030</name>
</gene>
<dbReference type="EMBL" id="FNOT01000007">
    <property type="protein sequence ID" value="SDY49910.1"/>
    <property type="molecule type" value="Genomic_DNA"/>
</dbReference>
<protein>
    <submittedName>
        <fullName evidence="1">Uncharacterized protein</fullName>
    </submittedName>
</protein>
<name>A0A1H3KCJ8_9ACTN</name>
<sequence>MPGETDRMSSEILTEQDADFLFVQVIRQSHRADRGDEGLFRPPVGVLFFDGPGGDEEDAFVRTASGVVVRIAPAGRKAAAILARRLRAHLGLATGASDDDLLAEVLRLSCSVIDGTISPKTKNLGRLLLDQTARRLARSVVVLPLTGINLGPAADGSCSPMALSPRLLLGHVNEETEAAISALAKRGVGAAFRFSEGAWWTEDYNGRRRDPESYEEEPLDESVTVLAVVVDAVDMTATLRARQLAEGLLGALWLVDQRDAQWPCMPPTLLGAPTAAENPRSPGLEPDRALPIATLQADTRDRGTKAVPLFVRAPAVNARAAVEAQAELFDLVSQAETPGGRQRLARRVLAACRLAALAEPQGAFDLQILHMVVALEALISDHEASSGVTDRFVRRLLGLLDSAAPTQGQLEALYDARSQVGHQGFSPSPLAHLADTASFALDLVRKAVLSIAVTSATLQLQDDQALLRWLDLAAPISEPPSGTGSGNRATRR</sequence>
<dbReference type="STRING" id="1137993.SAMN05660209_03030"/>
<organism evidence="1 2">
    <name type="scientific">Geodermatophilus africanus</name>
    <dbReference type="NCBI Taxonomy" id="1137993"/>
    <lineage>
        <taxon>Bacteria</taxon>
        <taxon>Bacillati</taxon>
        <taxon>Actinomycetota</taxon>
        <taxon>Actinomycetes</taxon>
        <taxon>Geodermatophilales</taxon>
        <taxon>Geodermatophilaceae</taxon>
        <taxon>Geodermatophilus</taxon>
    </lineage>
</organism>
<dbReference type="Proteomes" id="UP000198921">
    <property type="component" value="Unassembled WGS sequence"/>
</dbReference>